<feature type="signal peptide" evidence="1">
    <location>
        <begin position="1"/>
        <end position="18"/>
    </location>
</feature>
<reference evidence="2" key="1">
    <citation type="submission" date="2023-01" db="EMBL/GenBank/DDBJ databases">
        <title>Genome assembly of the deep-sea coral Lophelia pertusa.</title>
        <authorList>
            <person name="Herrera S."/>
            <person name="Cordes E."/>
        </authorList>
    </citation>
    <scope>NUCLEOTIDE SEQUENCE</scope>
    <source>
        <strain evidence="2">USNM1676648</strain>
        <tissue evidence="2">Polyp</tissue>
    </source>
</reference>
<dbReference type="Proteomes" id="UP001163046">
    <property type="component" value="Unassembled WGS sequence"/>
</dbReference>
<dbReference type="Gene3D" id="3.50.50.60">
    <property type="entry name" value="FAD/NAD(P)-binding domain"/>
    <property type="match status" value="1"/>
</dbReference>
<dbReference type="PANTHER" id="PTHR10742:SF410">
    <property type="entry name" value="LYSINE-SPECIFIC HISTONE DEMETHYLASE 2"/>
    <property type="match status" value="1"/>
</dbReference>
<sequence>MGKAYLAFILGLIGVALSQECKDMSGSSFCIHYEYLCDKNLNIQMACKKTCALCDGDGGGGGGGGGGSGTPMDCDVAIVGGGLAGLYMAESLLRHKKETKVCVFERDTRLGGRIYDHVFPQVPDESVGLGAWRVDMVHYNMR</sequence>
<evidence type="ECO:0008006" key="4">
    <source>
        <dbReference type="Google" id="ProtNLM"/>
    </source>
</evidence>
<evidence type="ECO:0000256" key="1">
    <source>
        <dbReference type="SAM" id="SignalP"/>
    </source>
</evidence>
<dbReference type="SUPFAM" id="SSF51905">
    <property type="entry name" value="FAD/NAD(P)-binding domain"/>
    <property type="match status" value="1"/>
</dbReference>
<proteinExistence type="predicted"/>
<dbReference type="InterPro" id="IPR036188">
    <property type="entry name" value="FAD/NAD-bd_sf"/>
</dbReference>
<evidence type="ECO:0000313" key="3">
    <source>
        <dbReference type="Proteomes" id="UP001163046"/>
    </source>
</evidence>
<keyword evidence="1" id="KW-0732">Signal</keyword>
<keyword evidence="3" id="KW-1185">Reference proteome</keyword>
<dbReference type="OrthoDB" id="10051671at2759"/>
<feature type="chain" id="PRO_5040893710" description="Amine oxidase" evidence="1">
    <location>
        <begin position="19"/>
        <end position="142"/>
    </location>
</feature>
<gene>
    <name evidence="2" type="ORF">OS493_006486</name>
</gene>
<dbReference type="EMBL" id="MU825398">
    <property type="protein sequence ID" value="KAJ7393503.1"/>
    <property type="molecule type" value="Genomic_DNA"/>
</dbReference>
<dbReference type="AlphaFoldDB" id="A0A9X0A5L1"/>
<dbReference type="PRINTS" id="PR00419">
    <property type="entry name" value="ADXRDTASE"/>
</dbReference>
<protein>
    <recommendedName>
        <fullName evidence="4">Amine oxidase</fullName>
    </recommendedName>
</protein>
<organism evidence="2 3">
    <name type="scientific">Desmophyllum pertusum</name>
    <dbReference type="NCBI Taxonomy" id="174260"/>
    <lineage>
        <taxon>Eukaryota</taxon>
        <taxon>Metazoa</taxon>
        <taxon>Cnidaria</taxon>
        <taxon>Anthozoa</taxon>
        <taxon>Hexacorallia</taxon>
        <taxon>Scleractinia</taxon>
        <taxon>Caryophylliina</taxon>
        <taxon>Caryophylliidae</taxon>
        <taxon>Desmophyllum</taxon>
    </lineage>
</organism>
<accession>A0A9X0A5L1</accession>
<dbReference type="PANTHER" id="PTHR10742">
    <property type="entry name" value="FLAVIN MONOAMINE OXIDASE"/>
    <property type="match status" value="1"/>
</dbReference>
<dbReference type="GO" id="GO:0016491">
    <property type="term" value="F:oxidoreductase activity"/>
    <property type="evidence" value="ECO:0007669"/>
    <property type="project" value="TreeGrafter"/>
</dbReference>
<name>A0A9X0A5L1_9CNID</name>
<evidence type="ECO:0000313" key="2">
    <source>
        <dbReference type="EMBL" id="KAJ7393503.1"/>
    </source>
</evidence>
<dbReference type="Pfam" id="PF13450">
    <property type="entry name" value="NAD_binding_8"/>
    <property type="match status" value="1"/>
</dbReference>
<dbReference type="InterPro" id="IPR050281">
    <property type="entry name" value="Flavin_monoamine_oxidase"/>
</dbReference>
<comment type="caution">
    <text evidence="2">The sequence shown here is derived from an EMBL/GenBank/DDBJ whole genome shotgun (WGS) entry which is preliminary data.</text>
</comment>